<reference evidence="2 3" key="1">
    <citation type="submission" date="2018-06" db="EMBL/GenBank/DDBJ databases">
        <title>Genome analysis of cellulolytic fungus Trichoderma lentiforme CFAM-422.</title>
        <authorList>
            <person name="Steindorff A.S."/>
            <person name="Formighieri E.F."/>
            <person name="Midorikawa G.E.O."/>
            <person name="Tamietti M.S."/>
            <person name="Ramos E.Z."/>
            <person name="Silva A.S."/>
            <person name="Bon E.P.S."/>
            <person name="Mendes T.D."/>
            <person name="Damaso M.C.T."/>
            <person name="Favaro L.C.L."/>
        </authorList>
    </citation>
    <scope>NUCLEOTIDE SEQUENCE [LARGE SCALE GENOMIC DNA]</scope>
    <source>
        <strain evidence="2 3">CFAM-422</strain>
    </source>
</reference>
<sequence>MSSISTIENRTALVFGASGITGWALLREALKYPTTTAFHRVIGLTNRPLDKSTSFLPDDSRLTLAHGIDLTKSIDEVVAKLADIEGIKDVTDVYFAAYVQPAGASDFEGFDILKEVNVRILETAVQAVERLSPKLKFWTLQTGGKVVAPSISQSYGYVHVPQLGFPKVPAKETDPRIPQPYEDQVFYYAQYDSLQKLSAGKSWRFAEIRPDLVIGFVPGGGNAMNYVQALGIFLSFYAHREKGSSGAKKPLPYPGPLAVYNSHYTEVGQTTLARAHIFASSLKEAPNGEVYNVGDSPVTKGNNWAEKWASICDMFGLEGIAPEETPSLSVAAYMTQHRDAWASFETKHGLIPGIIERTSWEFMDVLTSMPIFDRQYDLTKFAATGFEKSSDVLKNYTEAFDLMRAAKMIP</sequence>
<accession>A0A9P4XBJ4</accession>
<evidence type="ECO:0000313" key="3">
    <source>
        <dbReference type="Proteomes" id="UP000801864"/>
    </source>
</evidence>
<dbReference type="PANTHER" id="PTHR32487">
    <property type="entry name" value="3-OXO-DELTA(4,5)-STEROID 5-BETA-REDUCTASE"/>
    <property type="match status" value="1"/>
</dbReference>
<dbReference type="PANTHER" id="PTHR32487:SF8">
    <property type="entry name" value="NAD-DEPENDENT EPIMERASE_DEHYDRATASE DOMAIN-CONTAINING PROTEIN"/>
    <property type="match status" value="1"/>
</dbReference>
<dbReference type="Pfam" id="PF22917">
    <property type="entry name" value="PRISE"/>
    <property type="match status" value="1"/>
</dbReference>
<dbReference type="EMBL" id="QLNT01000015">
    <property type="protein sequence ID" value="KAF3067803.1"/>
    <property type="molecule type" value="Genomic_DNA"/>
</dbReference>
<dbReference type="SUPFAM" id="SSF51735">
    <property type="entry name" value="NAD(P)-binding Rossmann-fold domains"/>
    <property type="match status" value="1"/>
</dbReference>
<evidence type="ECO:0000313" key="2">
    <source>
        <dbReference type="EMBL" id="KAF3067803.1"/>
    </source>
</evidence>
<organism evidence="2 3">
    <name type="scientific">Trichoderma lentiforme</name>
    <dbReference type="NCBI Taxonomy" id="1567552"/>
    <lineage>
        <taxon>Eukaryota</taxon>
        <taxon>Fungi</taxon>
        <taxon>Dikarya</taxon>
        <taxon>Ascomycota</taxon>
        <taxon>Pezizomycotina</taxon>
        <taxon>Sordariomycetes</taxon>
        <taxon>Hypocreomycetidae</taxon>
        <taxon>Hypocreales</taxon>
        <taxon>Hypocreaceae</taxon>
        <taxon>Trichoderma</taxon>
    </lineage>
</organism>
<evidence type="ECO:0000259" key="1">
    <source>
        <dbReference type="Pfam" id="PF22917"/>
    </source>
</evidence>
<dbReference type="Gene3D" id="3.40.50.720">
    <property type="entry name" value="NAD(P)-binding Rossmann-like Domain"/>
    <property type="match status" value="1"/>
</dbReference>
<proteinExistence type="predicted"/>
<feature type="domain" description="PRISE-like Rossmann-fold" evidence="1">
    <location>
        <begin position="12"/>
        <end position="410"/>
    </location>
</feature>
<comment type="caution">
    <text evidence="2">The sequence shown here is derived from an EMBL/GenBank/DDBJ whole genome shotgun (WGS) entry which is preliminary data.</text>
</comment>
<dbReference type="Proteomes" id="UP000801864">
    <property type="component" value="Unassembled WGS sequence"/>
</dbReference>
<dbReference type="CDD" id="cd08948">
    <property type="entry name" value="5beta-POR_like_SDR_a"/>
    <property type="match status" value="1"/>
</dbReference>
<keyword evidence="3" id="KW-1185">Reference proteome</keyword>
<dbReference type="InterPro" id="IPR036291">
    <property type="entry name" value="NAD(P)-bd_dom_sf"/>
</dbReference>
<name>A0A9P4XBJ4_9HYPO</name>
<protein>
    <recommendedName>
        <fullName evidence="1">PRISE-like Rossmann-fold domain-containing protein</fullName>
    </recommendedName>
</protein>
<gene>
    <name evidence="2" type="ORF">CFAM422_008652</name>
</gene>
<dbReference type="InterPro" id="IPR055222">
    <property type="entry name" value="PRISE-like_Rossmann-fold"/>
</dbReference>
<dbReference type="AlphaFoldDB" id="A0A9P4XBJ4"/>